<dbReference type="Proteomes" id="UP001443914">
    <property type="component" value="Unassembled WGS sequence"/>
</dbReference>
<gene>
    <name evidence="1" type="ORF">RND81_13G100300</name>
</gene>
<organism evidence="1 2">
    <name type="scientific">Saponaria officinalis</name>
    <name type="common">Common soapwort</name>
    <name type="synonym">Lychnis saponaria</name>
    <dbReference type="NCBI Taxonomy" id="3572"/>
    <lineage>
        <taxon>Eukaryota</taxon>
        <taxon>Viridiplantae</taxon>
        <taxon>Streptophyta</taxon>
        <taxon>Embryophyta</taxon>
        <taxon>Tracheophyta</taxon>
        <taxon>Spermatophyta</taxon>
        <taxon>Magnoliopsida</taxon>
        <taxon>eudicotyledons</taxon>
        <taxon>Gunneridae</taxon>
        <taxon>Pentapetalae</taxon>
        <taxon>Caryophyllales</taxon>
        <taxon>Caryophyllaceae</taxon>
        <taxon>Caryophylleae</taxon>
        <taxon>Saponaria</taxon>
    </lineage>
</organism>
<proteinExistence type="predicted"/>
<reference evidence="1" key="1">
    <citation type="submission" date="2024-03" db="EMBL/GenBank/DDBJ databases">
        <title>WGS assembly of Saponaria officinalis var. Norfolk2.</title>
        <authorList>
            <person name="Jenkins J."/>
            <person name="Shu S."/>
            <person name="Grimwood J."/>
            <person name="Barry K."/>
            <person name="Goodstein D."/>
            <person name="Schmutz J."/>
            <person name="Leebens-Mack J."/>
            <person name="Osbourn A."/>
        </authorList>
    </citation>
    <scope>NUCLEOTIDE SEQUENCE [LARGE SCALE GENOMIC DNA]</scope>
    <source>
        <strain evidence="1">JIC</strain>
    </source>
</reference>
<dbReference type="EMBL" id="JBDFQZ010000013">
    <property type="protein sequence ID" value="KAK9668976.1"/>
    <property type="molecule type" value="Genomic_DNA"/>
</dbReference>
<name>A0AAW1GZL9_SAPOF</name>
<comment type="caution">
    <text evidence="1">The sequence shown here is derived from an EMBL/GenBank/DDBJ whole genome shotgun (WGS) entry which is preliminary data.</text>
</comment>
<keyword evidence="2" id="KW-1185">Reference proteome</keyword>
<accession>A0AAW1GZL9</accession>
<sequence length="169" mass="19305">MFRLFDKLKDIKKALGHLHRHNYQGLARRIMLVSEELAGCQVRIQASPFDRDLLAAEASLLTTYRKLKSVELSMLSQREKIQNLKFGDHPTRFFFSKIAITRQQTVVGRIRNRNGELCEGLEDVNSAFVEYYTWLLGRSVAVQALDNTLITHGRCLAEDGGGPVFSCYR</sequence>
<protein>
    <submittedName>
        <fullName evidence="1">Uncharacterized protein</fullName>
    </submittedName>
</protein>
<dbReference type="AlphaFoldDB" id="A0AAW1GZL9"/>
<evidence type="ECO:0000313" key="1">
    <source>
        <dbReference type="EMBL" id="KAK9668976.1"/>
    </source>
</evidence>
<evidence type="ECO:0000313" key="2">
    <source>
        <dbReference type="Proteomes" id="UP001443914"/>
    </source>
</evidence>